<sequence>MESFETLSPPVRAAMERSLTSGRAALTRRSLVGACGAALGLGAISACGIPAATSTNSGSTEDRSDKEKVLHFSNWPLYIDVDDKDENLRPSLRAFSKQTGIKVDYTEDISDNDAFFGKIKPQLAAGQDTGRDLMVLTDWMASRLIRLGWVQKLDPANMPHAFTNLDQRFRNPAWDPGRAYSYPWAGIQTVIAYNEKATKGKKITSISQMLSESSLKGRVTMLTEMRDTVGLTLLDMGVDPAKVTEDQYDAAIARIQKSVDSKHIRKFTGNEYGQELASGDIAACVAWGGDLIQLQADSPHIKYVVPDAGYMTSTDNLLVPAKAKHKKNAERLIDHYYRPDVAAELAAYVNYVSPVRGAREELLKLDKEAANNPLILPDAAMAAKAHEFRALTAEEEKRFEQKFSKLIGA</sequence>
<dbReference type="GO" id="GO:0019808">
    <property type="term" value="F:polyamine binding"/>
    <property type="evidence" value="ECO:0007669"/>
    <property type="project" value="InterPro"/>
</dbReference>
<keyword evidence="2" id="KW-0813">Transport</keyword>
<dbReference type="EMBL" id="BMMS01000021">
    <property type="protein sequence ID" value="GGO93635.1"/>
    <property type="molecule type" value="Genomic_DNA"/>
</dbReference>
<name>A0A917ZUG9_9ACTN</name>
<dbReference type="Gene3D" id="3.40.190.10">
    <property type="entry name" value="Periplasmic binding protein-like II"/>
    <property type="match status" value="2"/>
</dbReference>
<dbReference type="AlphaFoldDB" id="A0A917ZUG9"/>
<dbReference type="PANTHER" id="PTHR30222">
    <property type="entry name" value="SPERMIDINE/PUTRESCINE-BINDING PERIPLASMIC PROTEIN"/>
    <property type="match status" value="1"/>
</dbReference>
<evidence type="ECO:0000256" key="4">
    <source>
        <dbReference type="ARBA" id="ARBA00022764"/>
    </source>
</evidence>
<evidence type="ECO:0000256" key="2">
    <source>
        <dbReference type="ARBA" id="ARBA00022448"/>
    </source>
</evidence>
<dbReference type="SUPFAM" id="SSF53850">
    <property type="entry name" value="Periplasmic binding protein-like II"/>
    <property type="match status" value="1"/>
</dbReference>
<dbReference type="CDD" id="cd13590">
    <property type="entry name" value="PBP2_PotD_PotF_like"/>
    <property type="match status" value="1"/>
</dbReference>
<keyword evidence="3" id="KW-0732">Signal</keyword>
<organism evidence="5 6">
    <name type="scientific">Wenjunlia tyrosinilytica</name>
    <dbReference type="NCBI Taxonomy" id="1544741"/>
    <lineage>
        <taxon>Bacteria</taxon>
        <taxon>Bacillati</taxon>
        <taxon>Actinomycetota</taxon>
        <taxon>Actinomycetes</taxon>
        <taxon>Kitasatosporales</taxon>
        <taxon>Streptomycetaceae</taxon>
        <taxon>Wenjunlia</taxon>
    </lineage>
</organism>
<dbReference type="InterPro" id="IPR001188">
    <property type="entry name" value="Sperm_putr-bd"/>
</dbReference>
<dbReference type="GO" id="GO:0015846">
    <property type="term" value="P:polyamine transport"/>
    <property type="evidence" value="ECO:0007669"/>
    <property type="project" value="InterPro"/>
</dbReference>
<dbReference type="InterPro" id="IPR006059">
    <property type="entry name" value="SBP"/>
</dbReference>
<dbReference type="PROSITE" id="PS51318">
    <property type="entry name" value="TAT"/>
    <property type="match status" value="1"/>
</dbReference>
<accession>A0A917ZUG9</accession>
<comment type="caution">
    <text evidence="5">The sequence shown here is derived from an EMBL/GenBank/DDBJ whole genome shotgun (WGS) entry which is preliminary data.</text>
</comment>
<dbReference type="InterPro" id="IPR006311">
    <property type="entry name" value="TAT_signal"/>
</dbReference>
<reference evidence="5" key="2">
    <citation type="submission" date="2020-09" db="EMBL/GenBank/DDBJ databases">
        <authorList>
            <person name="Sun Q."/>
            <person name="Zhou Y."/>
        </authorList>
    </citation>
    <scope>NUCLEOTIDE SEQUENCE</scope>
    <source>
        <strain evidence="5">CGMCC 4.7201</strain>
    </source>
</reference>
<evidence type="ECO:0000313" key="5">
    <source>
        <dbReference type="EMBL" id="GGO93635.1"/>
    </source>
</evidence>
<keyword evidence="4" id="KW-0574">Periplasm</keyword>
<protein>
    <submittedName>
        <fullName evidence="5">ABC transporter substrate-binding protein</fullName>
    </submittedName>
</protein>
<gene>
    <name evidence="5" type="ORF">GCM10012280_46600</name>
</gene>
<evidence type="ECO:0000313" key="6">
    <source>
        <dbReference type="Proteomes" id="UP000641932"/>
    </source>
</evidence>
<dbReference type="GO" id="GO:0042597">
    <property type="term" value="C:periplasmic space"/>
    <property type="evidence" value="ECO:0007669"/>
    <property type="project" value="UniProtKB-SubCell"/>
</dbReference>
<evidence type="ECO:0000256" key="3">
    <source>
        <dbReference type="ARBA" id="ARBA00022729"/>
    </source>
</evidence>
<dbReference type="Proteomes" id="UP000641932">
    <property type="component" value="Unassembled WGS sequence"/>
</dbReference>
<proteinExistence type="predicted"/>
<evidence type="ECO:0000256" key="1">
    <source>
        <dbReference type="ARBA" id="ARBA00004418"/>
    </source>
</evidence>
<dbReference type="Pfam" id="PF13416">
    <property type="entry name" value="SBP_bac_8"/>
    <property type="match status" value="1"/>
</dbReference>
<keyword evidence="6" id="KW-1185">Reference proteome</keyword>
<reference evidence="5" key="1">
    <citation type="journal article" date="2014" name="Int. J. Syst. Evol. Microbiol.">
        <title>Complete genome sequence of Corynebacterium casei LMG S-19264T (=DSM 44701T), isolated from a smear-ripened cheese.</title>
        <authorList>
            <consortium name="US DOE Joint Genome Institute (JGI-PGF)"/>
            <person name="Walter F."/>
            <person name="Albersmeier A."/>
            <person name="Kalinowski J."/>
            <person name="Ruckert C."/>
        </authorList>
    </citation>
    <scope>NUCLEOTIDE SEQUENCE</scope>
    <source>
        <strain evidence="5">CGMCC 4.7201</strain>
    </source>
</reference>
<dbReference type="RefSeq" id="WP_189133734.1">
    <property type="nucleotide sequence ID" value="NZ_BMMS01000021.1"/>
</dbReference>
<comment type="subcellular location">
    <subcellularLocation>
        <location evidence="1">Periplasm</location>
    </subcellularLocation>
</comment>
<dbReference type="PANTHER" id="PTHR30222:SF17">
    <property type="entry name" value="SPERMIDINE_PUTRESCINE-BINDING PERIPLASMIC PROTEIN"/>
    <property type="match status" value="1"/>
</dbReference>
<dbReference type="PRINTS" id="PR00909">
    <property type="entry name" value="SPERMDNBNDNG"/>
</dbReference>